<dbReference type="RefSeq" id="WP_069642910.1">
    <property type="nucleotide sequence ID" value="NZ_MIJE01000011.1"/>
</dbReference>
<accession>A0A1E5G361</accession>
<dbReference type="AlphaFoldDB" id="A0A1E5G361"/>
<keyword evidence="1" id="KW-1133">Transmembrane helix</keyword>
<evidence type="ECO:0000313" key="3">
    <source>
        <dbReference type="EMBL" id="OEF97512.1"/>
    </source>
</evidence>
<name>A0A1E5G361_9FIRM</name>
<dbReference type="EMBL" id="MIJE01000011">
    <property type="protein sequence ID" value="OEF97512.1"/>
    <property type="molecule type" value="Genomic_DNA"/>
</dbReference>
<proteinExistence type="predicted"/>
<gene>
    <name evidence="3" type="ORF">BHF68_04715</name>
</gene>
<dbReference type="Pfam" id="PF18902">
    <property type="entry name" value="DUF5658"/>
    <property type="match status" value="1"/>
</dbReference>
<sequence>MGYDNKLLNQLSLIYVLSCLDYVITRISLPLGAMELNPLLAPIIESYIGGALKLLMPLFVLYYLWIRRNSNRYRVYLTAIILSAFYVLVVSWNIFVYLVFLV</sequence>
<feature type="transmembrane region" description="Helical" evidence="1">
    <location>
        <begin position="39"/>
        <end position="64"/>
    </location>
</feature>
<evidence type="ECO:0000313" key="4">
    <source>
        <dbReference type="Proteomes" id="UP000094296"/>
    </source>
</evidence>
<feature type="transmembrane region" description="Helical" evidence="1">
    <location>
        <begin position="76"/>
        <end position="100"/>
    </location>
</feature>
<keyword evidence="4" id="KW-1185">Reference proteome</keyword>
<comment type="caution">
    <text evidence="3">The sequence shown here is derived from an EMBL/GenBank/DDBJ whole genome shotgun (WGS) entry which is preliminary data.</text>
</comment>
<evidence type="ECO:0000256" key="1">
    <source>
        <dbReference type="SAM" id="Phobius"/>
    </source>
</evidence>
<reference evidence="3 4" key="1">
    <citation type="submission" date="2016-09" db="EMBL/GenBank/DDBJ databases">
        <title>Draft genome sequence for the type strain of Desulfuribacillus alkaliarsenatis AHT28, an obligately anaerobic, sulfidogenic bacterium isolated from Russian soda lake sediments.</title>
        <authorList>
            <person name="Abin C.A."/>
            <person name="Hollibaugh J.T."/>
        </authorList>
    </citation>
    <scope>NUCLEOTIDE SEQUENCE [LARGE SCALE GENOMIC DNA]</scope>
    <source>
        <strain evidence="3 4">AHT28</strain>
    </source>
</reference>
<dbReference type="InterPro" id="IPR043717">
    <property type="entry name" value="DUF5658"/>
</dbReference>
<dbReference type="Proteomes" id="UP000094296">
    <property type="component" value="Unassembled WGS sequence"/>
</dbReference>
<dbReference type="STRING" id="766136.BHF68_04715"/>
<keyword evidence="1" id="KW-0472">Membrane</keyword>
<feature type="domain" description="DUF5658" evidence="2">
    <location>
        <begin position="13"/>
        <end position="97"/>
    </location>
</feature>
<keyword evidence="1" id="KW-0812">Transmembrane</keyword>
<organism evidence="3 4">
    <name type="scientific">Desulfuribacillus alkaliarsenatis</name>
    <dbReference type="NCBI Taxonomy" id="766136"/>
    <lineage>
        <taxon>Bacteria</taxon>
        <taxon>Bacillati</taxon>
        <taxon>Bacillota</taxon>
        <taxon>Desulfuribacillia</taxon>
        <taxon>Desulfuribacillales</taxon>
        <taxon>Desulfuribacillaceae</taxon>
        <taxon>Desulfuribacillus</taxon>
    </lineage>
</organism>
<dbReference type="OrthoDB" id="9867886at2"/>
<feature type="transmembrane region" description="Helical" evidence="1">
    <location>
        <begin position="12"/>
        <end position="33"/>
    </location>
</feature>
<evidence type="ECO:0000259" key="2">
    <source>
        <dbReference type="Pfam" id="PF18902"/>
    </source>
</evidence>
<protein>
    <recommendedName>
        <fullName evidence="2">DUF5658 domain-containing protein</fullName>
    </recommendedName>
</protein>